<name>A0A8S4A5F6_9EUPU</name>
<dbReference type="Pfam" id="PF00538">
    <property type="entry name" value="Linker_histone"/>
    <property type="match status" value="1"/>
</dbReference>
<dbReference type="AlphaFoldDB" id="A0A8S4A5F6"/>
<dbReference type="PROSITE" id="PS51504">
    <property type="entry name" value="H15"/>
    <property type="match status" value="1"/>
</dbReference>
<proteinExistence type="predicted"/>
<dbReference type="GO" id="GO:0000786">
    <property type="term" value="C:nucleosome"/>
    <property type="evidence" value="ECO:0007669"/>
    <property type="project" value="InterPro"/>
</dbReference>
<dbReference type="GO" id="GO:0003677">
    <property type="term" value="F:DNA binding"/>
    <property type="evidence" value="ECO:0007669"/>
    <property type="project" value="InterPro"/>
</dbReference>
<accession>A0A8S4A5F6</accession>
<feature type="compositionally biased region" description="Polar residues" evidence="1">
    <location>
        <begin position="15"/>
        <end position="25"/>
    </location>
</feature>
<dbReference type="EMBL" id="CAJHNH020008168">
    <property type="protein sequence ID" value="CAG5135315.1"/>
    <property type="molecule type" value="Genomic_DNA"/>
</dbReference>
<dbReference type="Proteomes" id="UP000678393">
    <property type="component" value="Unassembled WGS sequence"/>
</dbReference>
<evidence type="ECO:0000256" key="1">
    <source>
        <dbReference type="SAM" id="MobiDB-lite"/>
    </source>
</evidence>
<evidence type="ECO:0000313" key="4">
    <source>
        <dbReference type="Proteomes" id="UP000678393"/>
    </source>
</evidence>
<feature type="region of interest" description="Disordered" evidence="1">
    <location>
        <begin position="1"/>
        <end position="38"/>
    </location>
</feature>
<dbReference type="InterPro" id="IPR005818">
    <property type="entry name" value="Histone_H1/H5_H15"/>
</dbReference>
<dbReference type="GO" id="GO:0006334">
    <property type="term" value="P:nucleosome assembly"/>
    <property type="evidence" value="ECO:0007669"/>
    <property type="project" value="InterPro"/>
</dbReference>
<reference evidence="3" key="1">
    <citation type="submission" date="2021-04" db="EMBL/GenBank/DDBJ databases">
        <authorList>
            <consortium name="Molecular Ecology Group"/>
        </authorList>
    </citation>
    <scope>NUCLEOTIDE SEQUENCE</scope>
</reference>
<evidence type="ECO:0000313" key="3">
    <source>
        <dbReference type="EMBL" id="CAG5135315.1"/>
    </source>
</evidence>
<feature type="domain" description="H15" evidence="2">
    <location>
        <begin position="40"/>
        <end position="114"/>
    </location>
</feature>
<protein>
    <recommendedName>
        <fullName evidence="2">H15 domain-containing protein</fullName>
    </recommendedName>
</protein>
<gene>
    <name evidence="3" type="ORF">CUNI_LOCUS20873</name>
</gene>
<feature type="region of interest" description="Disordered" evidence="1">
    <location>
        <begin position="118"/>
        <end position="138"/>
    </location>
</feature>
<sequence length="138" mass="15125">MTLVGPKVPDANYPPQVSTEGITSTEWEDSADKRDDNDIPIPALVKLVISALRFLRNRKGSSVADIQRFLSSEGYVFSAGQLRAAIIQAMKEGTIQRPPSAVEKGVYGLYILVEGKTSHKSRRHARGNTRRSRSTGGK</sequence>
<organism evidence="3 4">
    <name type="scientific">Candidula unifasciata</name>
    <dbReference type="NCBI Taxonomy" id="100452"/>
    <lineage>
        <taxon>Eukaryota</taxon>
        <taxon>Metazoa</taxon>
        <taxon>Spiralia</taxon>
        <taxon>Lophotrochozoa</taxon>
        <taxon>Mollusca</taxon>
        <taxon>Gastropoda</taxon>
        <taxon>Heterobranchia</taxon>
        <taxon>Euthyneura</taxon>
        <taxon>Panpulmonata</taxon>
        <taxon>Eupulmonata</taxon>
        <taxon>Stylommatophora</taxon>
        <taxon>Helicina</taxon>
        <taxon>Helicoidea</taxon>
        <taxon>Geomitridae</taxon>
        <taxon>Candidula</taxon>
    </lineage>
</organism>
<dbReference type="OrthoDB" id="1110759at2759"/>
<comment type="caution">
    <text evidence="3">The sequence shown here is derived from an EMBL/GenBank/DDBJ whole genome shotgun (WGS) entry which is preliminary data.</text>
</comment>
<keyword evidence="4" id="KW-1185">Reference proteome</keyword>
<evidence type="ECO:0000259" key="2">
    <source>
        <dbReference type="PROSITE" id="PS51504"/>
    </source>
</evidence>